<gene>
    <name evidence="1" type="ORF">X975_26061</name>
</gene>
<keyword evidence="2" id="KW-1185">Reference proteome</keyword>
<name>A0A087UWL7_STEMI</name>
<evidence type="ECO:0000313" key="2">
    <source>
        <dbReference type="Proteomes" id="UP000054359"/>
    </source>
</evidence>
<protein>
    <submittedName>
        <fullName evidence="1">Neprilysin-2</fullName>
    </submittedName>
</protein>
<dbReference type="OrthoDB" id="6489521at2759"/>
<accession>A0A087UWL7</accession>
<sequence>MDIQKLDKEDKGPLNNTLNDLGGWPVLEGDSWNENSFNWIDTLIQLRRKGYSHDIFLKFVISPDHRNTS</sequence>
<organism evidence="1 2">
    <name type="scientific">Stegodyphus mimosarum</name>
    <name type="common">African social velvet spider</name>
    <dbReference type="NCBI Taxonomy" id="407821"/>
    <lineage>
        <taxon>Eukaryota</taxon>
        <taxon>Metazoa</taxon>
        <taxon>Ecdysozoa</taxon>
        <taxon>Arthropoda</taxon>
        <taxon>Chelicerata</taxon>
        <taxon>Arachnida</taxon>
        <taxon>Araneae</taxon>
        <taxon>Araneomorphae</taxon>
        <taxon>Entelegynae</taxon>
        <taxon>Eresoidea</taxon>
        <taxon>Eresidae</taxon>
        <taxon>Stegodyphus</taxon>
    </lineage>
</organism>
<dbReference type="Proteomes" id="UP000054359">
    <property type="component" value="Unassembled WGS sequence"/>
</dbReference>
<reference evidence="1 2" key="1">
    <citation type="submission" date="2013-11" db="EMBL/GenBank/DDBJ databases">
        <title>Genome sequencing of Stegodyphus mimosarum.</title>
        <authorList>
            <person name="Bechsgaard J."/>
        </authorList>
    </citation>
    <scope>NUCLEOTIDE SEQUENCE [LARGE SCALE GENOMIC DNA]</scope>
</reference>
<dbReference type="Gene3D" id="1.10.1380.10">
    <property type="entry name" value="Neutral endopeptidase , domain2"/>
    <property type="match status" value="1"/>
</dbReference>
<evidence type="ECO:0000313" key="1">
    <source>
        <dbReference type="EMBL" id="KFM81756.1"/>
    </source>
</evidence>
<dbReference type="EMBL" id="KK122013">
    <property type="protein sequence ID" value="KFM81756.1"/>
    <property type="molecule type" value="Genomic_DNA"/>
</dbReference>
<dbReference type="InterPro" id="IPR042089">
    <property type="entry name" value="Peptidase_M13_dom_2"/>
</dbReference>
<feature type="non-terminal residue" evidence="1">
    <location>
        <position position="69"/>
    </location>
</feature>
<dbReference type="SUPFAM" id="SSF55486">
    <property type="entry name" value="Metalloproteases ('zincins'), catalytic domain"/>
    <property type="match status" value="1"/>
</dbReference>
<proteinExistence type="predicted"/>
<dbReference type="AlphaFoldDB" id="A0A087UWL7"/>